<feature type="domain" description="Cux N-terminal" evidence="13">
    <location>
        <begin position="3"/>
        <end position="114"/>
    </location>
</feature>
<dbReference type="AlphaFoldDB" id="A0A4S4N0V4"/>
<evidence type="ECO:0000256" key="9">
    <source>
        <dbReference type="ARBA" id="ARBA00023136"/>
    </source>
</evidence>
<dbReference type="PANTHER" id="PTHR14043">
    <property type="entry name" value="CCAAT DISPLACEMENT PROTEIN-RELATED"/>
    <property type="match status" value="1"/>
</dbReference>
<dbReference type="PANTHER" id="PTHR14043:SF2">
    <property type="entry name" value="HOMEOBOX PROTEIN CUT"/>
    <property type="match status" value="1"/>
</dbReference>
<evidence type="ECO:0000256" key="11">
    <source>
        <dbReference type="SAM" id="MobiDB-lite"/>
    </source>
</evidence>
<evidence type="ECO:0000256" key="8">
    <source>
        <dbReference type="ARBA" id="ARBA00023054"/>
    </source>
</evidence>
<feature type="domain" description="CASP C-terminal" evidence="12">
    <location>
        <begin position="422"/>
        <end position="627"/>
    </location>
</feature>
<reference evidence="14 15" key="1">
    <citation type="submission" date="2019-02" db="EMBL/GenBank/DDBJ databases">
        <title>Genome sequencing of the rare red list fungi Antrodiella citrinella (Flaviporus citrinellus).</title>
        <authorList>
            <person name="Buettner E."/>
            <person name="Kellner H."/>
        </authorList>
    </citation>
    <scope>NUCLEOTIDE SEQUENCE [LARGE SCALE GENOMIC DNA]</scope>
    <source>
        <strain evidence="14 15">DSM 108506</strain>
    </source>
</reference>
<protein>
    <recommendedName>
        <fullName evidence="3">Protein CASP</fullName>
    </recommendedName>
</protein>
<dbReference type="Pfam" id="PF25398">
    <property type="entry name" value="CUX1_N"/>
    <property type="match status" value="1"/>
</dbReference>
<evidence type="ECO:0000256" key="10">
    <source>
        <dbReference type="SAM" id="Coils"/>
    </source>
</evidence>
<evidence type="ECO:0000313" key="14">
    <source>
        <dbReference type="EMBL" id="THH32502.1"/>
    </source>
</evidence>
<evidence type="ECO:0000259" key="12">
    <source>
        <dbReference type="Pfam" id="PF08172"/>
    </source>
</evidence>
<dbReference type="GO" id="GO:0006891">
    <property type="term" value="P:intra-Golgi vesicle-mediated transport"/>
    <property type="evidence" value="ECO:0007669"/>
    <property type="project" value="InterPro"/>
</dbReference>
<organism evidence="14 15">
    <name type="scientific">Antrodiella citrinella</name>
    <dbReference type="NCBI Taxonomy" id="2447956"/>
    <lineage>
        <taxon>Eukaryota</taxon>
        <taxon>Fungi</taxon>
        <taxon>Dikarya</taxon>
        <taxon>Basidiomycota</taxon>
        <taxon>Agaricomycotina</taxon>
        <taxon>Agaricomycetes</taxon>
        <taxon>Polyporales</taxon>
        <taxon>Steccherinaceae</taxon>
        <taxon>Antrodiella</taxon>
    </lineage>
</organism>
<comment type="subcellular location">
    <subcellularLocation>
        <location evidence="1">Golgi apparatus membrane</location>
        <topology evidence="1">Single-pass type IV membrane protein</topology>
    </subcellularLocation>
</comment>
<keyword evidence="7" id="KW-0333">Golgi apparatus</keyword>
<dbReference type="GO" id="GO:0000139">
    <property type="term" value="C:Golgi membrane"/>
    <property type="evidence" value="ECO:0007669"/>
    <property type="project" value="UniProtKB-SubCell"/>
</dbReference>
<accession>A0A4S4N0V4</accession>
<evidence type="ECO:0000256" key="3">
    <source>
        <dbReference type="ARBA" id="ARBA00018691"/>
    </source>
</evidence>
<keyword evidence="6" id="KW-1133">Transmembrane helix</keyword>
<keyword evidence="4" id="KW-0813">Transport</keyword>
<evidence type="ECO:0000313" key="15">
    <source>
        <dbReference type="Proteomes" id="UP000308730"/>
    </source>
</evidence>
<dbReference type="OrthoDB" id="10257567at2759"/>
<sequence>MAEQNFSGALSTWKDINLAELQKTLDAQGVELVENQKESMMGRKALSEKTKDFKKISDDAKLNAVKGLLKSYQTEIDSLTKRSKFAETAFLSVYKVLAEAPDPYPLLEAAVDQTVKVAEARELEAELKRVREDNVELRRRLNETSSLETAKKKADAKVEQLEHKMDELIQEKVSQKENELNATYDEKMRNYEAREQDLQGQVTLVKSQLRDLRTSNESNQAKLLDHTQRQAKLAELDMMVADLERANSRVVTVERRNELLRAEIEAMKSGNESSDRHKQLEAKLEFLESETDRLSQALESQKETTLAAEASAVKKVEEATTEANQLRLKLKQYNDYDEIKRELEIMKYVEFAGLEEEEADSEYGSPEDTLGLQLPNPNADIANGQRGRTLEVLLATKNRRISEELAKFRVLHNELEASLLAAEAQLSATEADLQKQRTLNEKLENDLLQMDRHNPTAGKSSLNLNGDANGSGTQTPAEGVVDDVLAGLELGRKTDSNARSSPIPFAPSADTSILPIVTSQRDRFRQRNAELEEELRKQFNVISDLRAEVKSLQADNLKLYEKVRYMQSYRDERPSTLDPMPANTSTRGNDDMSKYRARYEEAMNPFQAFRGREATRAYDSLNALERAKEDQGKQKLLQTQVGLILNYKQPLSQDDGSQLVYTISDLDASEIANVLEGQVYDQAQFVMDSDQSLRRIGALVGFANFFHYREYERKDVQKAWAKYHSSPDPSDGTRVEEKVAEYLPKVDALSRHFMGNRLLHIDPETDHLFELIPALEAGELEDDV</sequence>
<dbReference type="EMBL" id="SGPM01000020">
    <property type="protein sequence ID" value="THH32502.1"/>
    <property type="molecule type" value="Genomic_DNA"/>
</dbReference>
<keyword evidence="5" id="KW-0812">Transmembrane</keyword>
<feature type="coiled-coil region" evidence="10">
    <location>
        <begin position="62"/>
        <end position="89"/>
    </location>
</feature>
<feature type="coiled-coil region" evidence="10">
    <location>
        <begin position="243"/>
        <end position="336"/>
    </location>
</feature>
<evidence type="ECO:0000256" key="2">
    <source>
        <dbReference type="ARBA" id="ARBA00006415"/>
    </source>
</evidence>
<keyword evidence="15" id="KW-1185">Reference proteome</keyword>
<keyword evidence="8 10" id="KW-0175">Coiled coil</keyword>
<comment type="similarity">
    <text evidence="2">Belongs to the CASP family.</text>
</comment>
<evidence type="ECO:0000256" key="6">
    <source>
        <dbReference type="ARBA" id="ARBA00022989"/>
    </source>
</evidence>
<dbReference type="Proteomes" id="UP000308730">
    <property type="component" value="Unassembled WGS sequence"/>
</dbReference>
<evidence type="ECO:0000256" key="1">
    <source>
        <dbReference type="ARBA" id="ARBA00004409"/>
    </source>
</evidence>
<feature type="region of interest" description="Disordered" evidence="11">
    <location>
        <begin position="452"/>
        <end position="479"/>
    </location>
</feature>
<feature type="compositionally biased region" description="Polar residues" evidence="11">
    <location>
        <begin position="457"/>
        <end position="476"/>
    </location>
</feature>
<gene>
    <name evidence="14" type="ORF">EUX98_g1693</name>
</gene>
<dbReference type="Pfam" id="PF08172">
    <property type="entry name" value="CASP_C"/>
    <property type="match status" value="1"/>
</dbReference>
<dbReference type="InterPro" id="IPR012955">
    <property type="entry name" value="CASP_C"/>
</dbReference>
<comment type="caution">
    <text evidence="14">The sequence shown here is derived from an EMBL/GenBank/DDBJ whole genome shotgun (WGS) entry which is preliminary data.</text>
</comment>
<proteinExistence type="inferred from homology"/>
<keyword evidence="9" id="KW-0472">Membrane</keyword>
<feature type="region of interest" description="Disordered" evidence="11">
    <location>
        <begin position="572"/>
        <end position="591"/>
    </location>
</feature>
<dbReference type="InterPro" id="IPR057476">
    <property type="entry name" value="Cux_N"/>
</dbReference>
<evidence type="ECO:0000256" key="5">
    <source>
        <dbReference type="ARBA" id="ARBA00022692"/>
    </source>
</evidence>
<evidence type="ECO:0000256" key="4">
    <source>
        <dbReference type="ARBA" id="ARBA00022448"/>
    </source>
</evidence>
<feature type="coiled-coil region" evidence="10">
    <location>
        <begin position="120"/>
        <end position="201"/>
    </location>
</feature>
<name>A0A4S4N0V4_9APHY</name>
<feature type="coiled-coil region" evidence="10">
    <location>
        <begin position="514"/>
        <end position="562"/>
    </location>
</feature>
<evidence type="ECO:0000259" key="13">
    <source>
        <dbReference type="Pfam" id="PF25398"/>
    </source>
</evidence>
<evidence type="ECO:0000256" key="7">
    <source>
        <dbReference type="ARBA" id="ARBA00023034"/>
    </source>
</evidence>